<evidence type="ECO:0000256" key="5">
    <source>
        <dbReference type="SAM" id="MobiDB-lite"/>
    </source>
</evidence>
<keyword evidence="1" id="KW-0813">Transport</keyword>
<keyword evidence="2" id="KW-0547">Nucleotide-binding</keyword>
<proteinExistence type="inferred from homology"/>
<evidence type="ECO:0000313" key="7">
    <source>
        <dbReference type="EMBL" id="QDV34771.1"/>
    </source>
</evidence>
<dbReference type="InterPro" id="IPR003439">
    <property type="entry name" value="ABC_transporter-like_ATP-bd"/>
</dbReference>
<keyword evidence="8" id="KW-1185">Reference proteome</keyword>
<dbReference type="SUPFAM" id="SSF52540">
    <property type="entry name" value="P-loop containing nucleoside triphosphate hydrolases"/>
    <property type="match status" value="1"/>
</dbReference>
<feature type="region of interest" description="Disordered" evidence="5">
    <location>
        <begin position="262"/>
        <end position="296"/>
    </location>
</feature>
<organism evidence="7 8">
    <name type="scientific">Tautonia plasticadhaerens</name>
    <dbReference type="NCBI Taxonomy" id="2527974"/>
    <lineage>
        <taxon>Bacteria</taxon>
        <taxon>Pseudomonadati</taxon>
        <taxon>Planctomycetota</taxon>
        <taxon>Planctomycetia</taxon>
        <taxon>Isosphaerales</taxon>
        <taxon>Isosphaeraceae</taxon>
        <taxon>Tautonia</taxon>
    </lineage>
</organism>
<dbReference type="GO" id="GO:0005886">
    <property type="term" value="C:plasma membrane"/>
    <property type="evidence" value="ECO:0007669"/>
    <property type="project" value="TreeGrafter"/>
</dbReference>
<evidence type="ECO:0000259" key="6">
    <source>
        <dbReference type="PROSITE" id="PS50893"/>
    </source>
</evidence>
<dbReference type="FunFam" id="3.40.50.300:FF:000032">
    <property type="entry name" value="Export ABC transporter ATP-binding protein"/>
    <property type="match status" value="1"/>
</dbReference>
<comment type="similarity">
    <text evidence="4">Belongs to the ABC transporter superfamily. Macrolide exporter (TC 3.A.1.122) family.</text>
</comment>
<dbReference type="GO" id="GO:0005524">
    <property type="term" value="F:ATP binding"/>
    <property type="evidence" value="ECO:0007669"/>
    <property type="project" value="UniProtKB-KW"/>
</dbReference>
<name>A0A518H1R3_9BACT</name>
<sequence precursor="true">MLWSPSAPAFLGRGPVRPRGSDPAHFPHETLVDPWVDDEGWMPPAVAAREIGKGFGGGRGRATVLKGVSLEIRRGEVVFLVGPSGSGKSTLLSLIGGIMTPDQGSLTVLGQDTSRLDPARRADFRRDHLGFIFQTFHLMPTLSALDNVRLALAMRGISRRESTARATALLGSVGLSHRAGLRPGRLSTGECQRVAVARALAGDPELVLADEPTASLDAENGQAIMHLLTDLVRTRGATLLIVTHDNRIFPFADRILRLEGGRVVGSDGPGGGDPPEEVAGVMAAPDGRRRRREWGP</sequence>
<dbReference type="GO" id="GO:0022857">
    <property type="term" value="F:transmembrane transporter activity"/>
    <property type="evidence" value="ECO:0007669"/>
    <property type="project" value="TreeGrafter"/>
</dbReference>
<evidence type="ECO:0000256" key="1">
    <source>
        <dbReference type="ARBA" id="ARBA00022448"/>
    </source>
</evidence>
<protein>
    <submittedName>
        <fullName evidence="7">ABC transporter ATP-binding protein YtrE</fullName>
    </submittedName>
</protein>
<keyword evidence="3 7" id="KW-0067">ATP-binding</keyword>
<dbReference type="EMBL" id="CP036426">
    <property type="protein sequence ID" value="QDV34771.1"/>
    <property type="molecule type" value="Genomic_DNA"/>
</dbReference>
<dbReference type="AlphaFoldDB" id="A0A518H1R3"/>
<dbReference type="PANTHER" id="PTHR24220:SF659">
    <property type="entry name" value="TRANSPORTER, PUTATIVE-RELATED"/>
    <property type="match status" value="1"/>
</dbReference>
<evidence type="ECO:0000256" key="3">
    <source>
        <dbReference type="ARBA" id="ARBA00022840"/>
    </source>
</evidence>
<reference evidence="7 8" key="1">
    <citation type="submission" date="2019-02" db="EMBL/GenBank/DDBJ databases">
        <title>Deep-cultivation of Planctomycetes and their phenomic and genomic characterization uncovers novel biology.</title>
        <authorList>
            <person name="Wiegand S."/>
            <person name="Jogler M."/>
            <person name="Boedeker C."/>
            <person name="Pinto D."/>
            <person name="Vollmers J."/>
            <person name="Rivas-Marin E."/>
            <person name="Kohn T."/>
            <person name="Peeters S.H."/>
            <person name="Heuer A."/>
            <person name="Rast P."/>
            <person name="Oberbeckmann S."/>
            <person name="Bunk B."/>
            <person name="Jeske O."/>
            <person name="Meyerdierks A."/>
            <person name="Storesund J.E."/>
            <person name="Kallscheuer N."/>
            <person name="Luecker S."/>
            <person name="Lage O.M."/>
            <person name="Pohl T."/>
            <person name="Merkel B.J."/>
            <person name="Hornburger P."/>
            <person name="Mueller R.-W."/>
            <person name="Bruemmer F."/>
            <person name="Labrenz M."/>
            <person name="Spormann A.M."/>
            <person name="Op den Camp H."/>
            <person name="Overmann J."/>
            <person name="Amann R."/>
            <person name="Jetten M.S.M."/>
            <person name="Mascher T."/>
            <person name="Medema M.H."/>
            <person name="Devos D.P."/>
            <person name="Kaster A.-K."/>
            <person name="Ovreas L."/>
            <person name="Rohde M."/>
            <person name="Galperin M.Y."/>
            <person name="Jogler C."/>
        </authorList>
    </citation>
    <scope>NUCLEOTIDE SEQUENCE [LARGE SCALE GENOMIC DNA]</scope>
    <source>
        <strain evidence="7 8">ElP</strain>
    </source>
</reference>
<accession>A0A518H1R3</accession>
<dbReference type="Gene3D" id="3.40.50.300">
    <property type="entry name" value="P-loop containing nucleotide triphosphate hydrolases"/>
    <property type="match status" value="1"/>
</dbReference>
<dbReference type="Pfam" id="PF00005">
    <property type="entry name" value="ABC_tran"/>
    <property type="match status" value="1"/>
</dbReference>
<dbReference type="KEGG" id="tpla:ElP_26670"/>
<dbReference type="CDD" id="cd03255">
    <property type="entry name" value="ABC_MJ0796_LolCDE_FtsE"/>
    <property type="match status" value="1"/>
</dbReference>
<dbReference type="GO" id="GO:0098796">
    <property type="term" value="C:membrane protein complex"/>
    <property type="evidence" value="ECO:0007669"/>
    <property type="project" value="UniProtKB-ARBA"/>
</dbReference>
<gene>
    <name evidence="7" type="primary">ytrE_2</name>
    <name evidence="7" type="ORF">ElP_26670</name>
</gene>
<evidence type="ECO:0000313" key="8">
    <source>
        <dbReference type="Proteomes" id="UP000317835"/>
    </source>
</evidence>
<dbReference type="InterPro" id="IPR003593">
    <property type="entry name" value="AAA+_ATPase"/>
</dbReference>
<dbReference type="PROSITE" id="PS50893">
    <property type="entry name" value="ABC_TRANSPORTER_2"/>
    <property type="match status" value="1"/>
</dbReference>
<dbReference type="InterPro" id="IPR027417">
    <property type="entry name" value="P-loop_NTPase"/>
</dbReference>
<dbReference type="InterPro" id="IPR015854">
    <property type="entry name" value="ABC_transpr_LolD-like"/>
</dbReference>
<dbReference type="InterPro" id="IPR017911">
    <property type="entry name" value="MacB-like_ATP-bd"/>
</dbReference>
<dbReference type="Proteomes" id="UP000317835">
    <property type="component" value="Chromosome"/>
</dbReference>
<dbReference type="GO" id="GO:0016887">
    <property type="term" value="F:ATP hydrolysis activity"/>
    <property type="evidence" value="ECO:0007669"/>
    <property type="project" value="InterPro"/>
</dbReference>
<evidence type="ECO:0000256" key="2">
    <source>
        <dbReference type="ARBA" id="ARBA00022741"/>
    </source>
</evidence>
<evidence type="ECO:0000256" key="4">
    <source>
        <dbReference type="ARBA" id="ARBA00038388"/>
    </source>
</evidence>
<dbReference type="SMART" id="SM00382">
    <property type="entry name" value="AAA"/>
    <property type="match status" value="1"/>
</dbReference>
<feature type="domain" description="ABC transporter" evidence="6">
    <location>
        <begin position="46"/>
        <end position="285"/>
    </location>
</feature>
<dbReference type="PANTHER" id="PTHR24220">
    <property type="entry name" value="IMPORT ATP-BINDING PROTEIN"/>
    <property type="match status" value="1"/>
</dbReference>